<gene>
    <name evidence="1" type="ORF">DPMN_107233</name>
</gene>
<reference evidence="1" key="2">
    <citation type="submission" date="2020-11" db="EMBL/GenBank/DDBJ databases">
        <authorList>
            <person name="McCartney M.A."/>
            <person name="Auch B."/>
            <person name="Kono T."/>
            <person name="Mallez S."/>
            <person name="Becker A."/>
            <person name="Gohl D.M."/>
            <person name="Silverstein K.A.T."/>
            <person name="Koren S."/>
            <person name="Bechman K.B."/>
            <person name="Herman A."/>
            <person name="Abrahante J.E."/>
            <person name="Garbe J."/>
        </authorList>
    </citation>
    <scope>NUCLEOTIDE SEQUENCE</scope>
    <source>
        <strain evidence="1">Duluth1</strain>
        <tissue evidence="1">Whole animal</tissue>
    </source>
</reference>
<evidence type="ECO:0000313" key="1">
    <source>
        <dbReference type="EMBL" id="KAH3833917.1"/>
    </source>
</evidence>
<comment type="caution">
    <text evidence="1">The sequence shown here is derived from an EMBL/GenBank/DDBJ whole genome shotgun (WGS) entry which is preliminary data.</text>
</comment>
<dbReference type="Proteomes" id="UP000828390">
    <property type="component" value="Unassembled WGS sequence"/>
</dbReference>
<evidence type="ECO:0000313" key="2">
    <source>
        <dbReference type="Proteomes" id="UP000828390"/>
    </source>
</evidence>
<name>A0A9D4K6C6_DREPO</name>
<dbReference type="AlphaFoldDB" id="A0A9D4K6C6"/>
<proteinExistence type="predicted"/>
<sequence length="72" mass="8098">MAAWRLNLNTSTCRRSVSSSPEEVGELTELLELPETSGNNVGTQTDLSFPITRSNKQDWVFFEPRKNLQGVN</sequence>
<protein>
    <submittedName>
        <fullName evidence="1">Uncharacterized protein</fullName>
    </submittedName>
</protein>
<keyword evidence="2" id="KW-1185">Reference proteome</keyword>
<reference evidence="1" key="1">
    <citation type="journal article" date="2019" name="bioRxiv">
        <title>The Genome of the Zebra Mussel, Dreissena polymorpha: A Resource for Invasive Species Research.</title>
        <authorList>
            <person name="McCartney M.A."/>
            <person name="Auch B."/>
            <person name="Kono T."/>
            <person name="Mallez S."/>
            <person name="Zhang Y."/>
            <person name="Obille A."/>
            <person name="Becker A."/>
            <person name="Abrahante J.E."/>
            <person name="Garbe J."/>
            <person name="Badalamenti J.P."/>
            <person name="Herman A."/>
            <person name="Mangelson H."/>
            <person name="Liachko I."/>
            <person name="Sullivan S."/>
            <person name="Sone E.D."/>
            <person name="Koren S."/>
            <person name="Silverstein K.A.T."/>
            <person name="Beckman K.B."/>
            <person name="Gohl D.M."/>
        </authorList>
    </citation>
    <scope>NUCLEOTIDE SEQUENCE</scope>
    <source>
        <strain evidence="1">Duluth1</strain>
        <tissue evidence="1">Whole animal</tissue>
    </source>
</reference>
<accession>A0A9D4K6C6</accession>
<dbReference type="EMBL" id="JAIWYP010000004">
    <property type="protein sequence ID" value="KAH3833917.1"/>
    <property type="molecule type" value="Genomic_DNA"/>
</dbReference>
<organism evidence="1 2">
    <name type="scientific">Dreissena polymorpha</name>
    <name type="common">Zebra mussel</name>
    <name type="synonym">Mytilus polymorpha</name>
    <dbReference type="NCBI Taxonomy" id="45954"/>
    <lineage>
        <taxon>Eukaryota</taxon>
        <taxon>Metazoa</taxon>
        <taxon>Spiralia</taxon>
        <taxon>Lophotrochozoa</taxon>
        <taxon>Mollusca</taxon>
        <taxon>Bivalvia</taxon>
        <taxon>Autobranchia</taxon>
        <taxon>Heteroconchia</taxon>
        <taxon>Euheterodonta</taxon>
        <taxon>Imparidentia</taxon>
        <taxon>Neoheterodontei</taxon>
        <taxon>Myida</taxon>
        <taxon>Dreissenoidea</taxon>
        <taxon>Dreissenidae</taxon>
        <taxon>Dreissena</taxon>
    </lineage>
</organism>